<evidence type="ECO:0000256" key="9">
    <source>
        <dbReference type="SAM" id="SignalP"/>
    </source>
</evidence>
<dbReference type="AlphaFoldDB" id="A0A4Z1GVR5"/>
<dbReference type="PANTHER" id="PTHR31145:SF5">
    <property type="entry name" value="DUF907 DOMAIN PROTEIN (AFU_ORTHOLOGUE AFUA_2G06100)"/>
    <property type="match status" value="1"/>
</dbReference>
<feature type="transmembrane region" description="Helical" evidence="8">
    <location>
        <begin position="422"/>
        <end position="444"/>
    </location>
</feature>
<keyword evidence="4 9" id="KW-0732">Signal</keyword>
<gene>
    <name evidence="11" type="ORF">BHYA_0028g00580</name>
</gene>
<feature type="transmembrane region" description="Helical" evidence="8">
    <location>
        <begin position="344"/>
        <end position="375"/>
    </location>
</feature>
<feature type="transmembrane region" description="Helical" evidence="8">
    <location>
        <begin position="396"/>
        <end position="416"/>
    </location>
</feature>
<dbReference type="GO" id="GO:0016020">
    <property type="term" value="C:membrane"/>
    <property type="evidence" value="ECO:0007669"/>
    <property type="project" value="UniProtKB-SubCell"/>
</dbReference>
<feature type="domain" description="ML-like" evidence="10">
    <location>
        <begin position="27"/>
        <end position="168"/>
    </location>
</feature>
<evidence type="ECO:0000256" key="5">
    <source>
        <dbReference type="ARBA" id="ARBA00022989"/>
    </source>
</evidence>
<evidence type="ECO:0000313" key="11">
    <source>
        <dbReference type="EMBL" id="TGO41016.1"/>
    </source>
</evidence>
<reference evidence="11 12" key="1">
    <citation type="submission" date="2017-12" db="EMBL/GenBank/DDBJ databases">
        <title>Comparative genomics of Botrytis spp.</title>
        <authorList>
            <person name="Valero-Jimenez C.A."/>
            <person name="Tapia P."/>
            <person name="Veloso J."/>
            <person name="Silva-Moreno E."/>
            <person name="Staats M."/>
            <person name="Valdes J.H."/>
            <person name="Van Kan J.A.L."/>
        </authorList>
    </citation>
    <scope>NUCLEOTIDE SEQUENCE [LARGE SCALE GENOMIC DNA]</scope>
    <source>
        <strain evidence="11 12">Bh0001</strain>
    </source>
</reference>
<dbReference type="InterPro" id="IPR040241">
    <property type="entry name" value="TRP_Flc/Pkd2-like"/>
</dbReference>
<dbReference type="Pfam" id="PF14558">
    <property type="entry name" value="TRP_N"/>
    <property type="match status" value="1"/>
</dbReference>
<evidence type="ECO:0000256" key="4">
    <source>
        <dbReference type="ARBA" id="ARBA00022729"/>
    </source>
</evidence>
<proteinExistence type="inferred from homology"/>
<comment type="caution">
    <text evidence="11">The sequence shown here is derived from an EMBL/GenBank/DDBJ whole genome shotgun (WGS) entry which is preliminary data.</text>
</comment>
<feature type="signal peptide" evidence="9">
    <location>
        <begin position="1"/>
        <end position="25"/>
    </location>
</feature>
<comment type="similarity">
    <text evidence="2">Belongs to the transient receptor potential (TRP) ion channel family.</text>
</comment>
<evidence type="ECO:0000256" key="1">
    <source>
        <dbReference type="ARBA" id="ARBA00004141"/>
    </source>
</evidence>
<feature type="compositionally biased region" description="Gly residues" evidence="7">
    <location>
        <begin position="703"/>
        <end position="717"/>
    </location>
</feature>
<feature type="compositionally biased region" description="Basic and acidic residues" evidence="7">
    <location>
        <begin position="644"/>
        <end position="660"/>
    </location>
</feature>
<dbReference type="Proteomes" id="UP000297814">
    <property type="component" value="Unassembled WGS sequence"/>
</dbReference>
<dbReference type="InterPro" id="IPR010308">
    <property type="entry name" value="TRP_C"/>
</dbReference>
<protein>
    <recommendedName>
        <fullName evidence="10">ML-like domain-containing protein</fullName>
    </recommendedName>
</protein>
<feature type="transmembrane region" description="Helical" evidence="8">
    <location>
        <begin position="572"/>
        <end position="601"/>
    </location>
</feature>
<feature type="region of interest" description="Disordered" evidence="7">
    <location>
        <begin position="644"/>
        <end position="676"/>
    </location>
</feature>
<dbReference type="EMBL" id="PQXK01000028">
    <property type="protein sequence ID" value="TGO41016.1"/>
    <property type="molecule type" value="Genomic_DNA"/>
</dbReference>
<dbReference type="Pfam" id="PF06011">
    <property type="entry name" value="TRP"/>
    <property type="match status" value="1"/>
</dbReference>
<feature type="chain" id="PRO_5021203449" description="ML-like domain-containing protein" evidence="9">
    <location>
        <begin position="26"/>
        <end position="717"/>
    </location>
</feature>
<evidence type="ECO:0000256" key="6">
    <source>
        <dbReference type="ARBA" id="ARBA00023136"/>
    </source>
</evidence>
<feature type="compositionally biased region" description="Polar residues" evidence="7">
    <location>
        <begin position="690"/>
        <end position="700"/>
    </location>
</feature>
<feature type="region of interest" description="Disordered" evidence="7">
    <location>
        <begin position="688"/>
        <end position="717"/>
    </location>
</feature>
<dbReference type="GO" id="GO:0009272">
    <property type="term" value="P:fungal-type cell wall biogenesis"/>
    <property type="evidence" value="ECO:0007669"/>
    <property type="project" value="TreeGrafter"/>
</dbReference>
<comment type="subcellular location">
    <subcellularLocation>
        <location evidence="1">Membrane</location>
        <topology evidence="1">Multi-pass membrane protein</topology>
    </subcellularLocation>
</comment>
<keyword evidence="5 8" id="KW-1133">Transmembrane helix</keyword>
<evidence type="ECO:0000313" key="12">
    <source>
        <dbReference type="Proteomes" id="UP000297814"/>
    </source>
</evidence>
<name>A0A4Z1GVR5_9HELO</name>
<evidence type="ECO:0000256" key="3">
    <source>
        <dbReference type="ARBA" id="ARBA00022692"/>
    </source>
</evidence>
<dbReference type="InterPro" id="IPR032800">
    <property type="entry name" value="TRP_N"/>
</dbReference>
<feature type="transmembrane region" description="Helical" evidence="8">
    <location>
        <begin position="484"/>
        <end position="504"/>
    </location>
</feature>
<evidence type="ECO:0000259" key="10">
    <source>
        <dbReference type="SMART" id="SM01320"/>
    </source>
</evidence>
<keyword evidence="12" id="KW-1185">Reference proteome</keyword>
<organism evidence="11 12">
    <name type="scientific">Botrytis hyacinthi</name>
    <dbReference type="NCBI Taxonomy" id="278943"/>
    <lineage>
        <taxon>Eukaryota</taxon>
        <taxon>Fungi</taxon>
        <taxon>Dikarya</taxon>
        <taxon>Ascomycota</taxon>
        <taxon>Pezizomycotina</taxon>
        <taxon>Leotiomycetes</taxon>
        <taxon>Helotiales</taxon>
        <taxon>Sclerotiniaceae</taxon>
        <taxon>Botrytis</taxon>
    </lineage>
</organism>
<keyword evidence="6 8" id="KW-0472">Membrane</keyword>
<evidence type="ECO:0000256" key="2">
    <source>
        <dbReference type="ARBA" id="ARBA00010642"/>
    </source>
</evidence>
<feature type="transmembrane region" description="Helical" evidence="8">
    <location>
        <begin position="541"/>
        <end position="560"/>
    </location>
</feature>
<accession>A0A4Z1GVR5</accession>
<evidence type="ECO:0000256" key="8">
    <source>
        <dbReference type="SAM" id="Phobius"/>
    </source>
</evidence>
<keyword evidence="3 8" id="KW-0812">Transmembrane</keyword>
<dbReference type="PANTHER" id="PTHR31145">
    <property type="entry name" value="INTEGRAL MEMBRANE PROTEIN (AFU_ORTHOLOGUE AFUA_7G01610)"/>
    <property type="match status" value="1"/>
</dbReference>
<feature type="transmembrane region" description="Helical" evidence="8">
    <location>
        <begin position="510"/>
        <end position="529"/>
    </location>
</feature>
<dbReference type="SMART" id="SM01320">
    <property type="entry name" value="TRP_N"/>
    <property type="match status" value="1"/>
</dbReference>
<evidence type="ECO:0000256" key="7">
    <source>
        <dbReference type="SAM" id="MobiDB-lite"/>
    </source>
</evidence>
<dbReference type="GO" id="GO:0055085">
    <property type="term" value="P:transmembrane transport"/>
    <property type="evidence" value="ECO:0007669"/>
    <property type="project" value="TreeGrafter"/>
</dbReference>
<sequence>MLRPISTLSTLSLVLIGTLPGRVLAAQTLTTTGYTSCLADSNISIQKMAITYDNDAKTVTFDVAGSSTKSQNVTAEINVTAYGISVYSNTFNPCDSTTYVEQLCPMPVGTFSASGTQAIPDQYSSMIPAIAFSVPDISAIATIELKDLDTAEEAACVQADVTNGKTTAVAAVSYVAAAVAGAAAVVGGVSALGAAASGAGGGAATSSPSFTECMTWFQGMAMNGMMSVKYPPVYRQFTKNFGFSTGLIPWTAMQQSIDSFRAATGGNLTTDSVTYLKNATLVFSDGSTDTPSKRSLLYLRDVVTSVNGTDDASDTTTTTAIIEEKVAGIKAYVEELSVPQANTFMTVLLIVACVIAAIVVAVLAFKVLLETWALFASFPKSLTGFRKHYWQTMARLTVQLILALYGVWVLYCIFQFTNGDSWAAKTLAAVTLTIFTGVLVFFAYKISSAAKKLKERDGDVSGLYEKKDNWLKYSMFYENYKKDFWWLFVPAIIYMFAKGCVLAAADGHGLTQTVAQLIIECLMLSLLLWSRPYERKSANVINMFVQAVRVLSVICILVFVEELGIAETTQTVTGVVLIAIQSVLTGTLAILIGVNAVISIIKQNPHRKRRKEAEKLNRDLDNLTPLDARNSLLMDSKSSIHSYEGDSKHPYLHSTHETHEPSSFMNEPANPYSRSQENLVGGAAPVAGTGHQSRQPTVPNMNIGGGNSGGAYRGMAY</sequence>